<organism evidence="1 2">
    <name type="scientific">Phyllosticta citricarpa</name>
    <dbReference type="NCBI Taxonomy" id="55181"/>
    <lineage>
        <taxon>Eukaryota</taxon>
        <taxon>Fungi</taxon>
        <taxon>Dikarya</taxon>
        <taxon>Ascomycota</taxon>
        <taxon>Pezizomycotina</taxon>
        <taxon>Dothideomycetes</taxon>
        <taxon>Dothideomycetes incertae sedis</taxon>
        <taxon>Botryosphaeriales</taxon>
        <taxon>Phyllostictaceae</taxon>
        <taxon>Phyllosticta</taxon>
    </lineage>
</organism>
<evidence type="ECO:0000313" key="1">
    <source>
        <dbReference type="EMBL" id="KAK7541851.1"/>
    </source>
</evidence>
<sequence length="226" mass="25007">MNKMAIAQKRTSAAGTYLDRRYRTLSSGTMFTLLIYSVLTLFSVSAQAQTTWSRGMGLWVYVQLVPDNGWIFKCPPSKPDADSQVSLCRVFVQNGNVLCSRNPAEAGRRILILDGFSSATGGVGVPTRIQVRESDSKLHRGCWSVQQDEQVRVTSCRRGIGSHKIFVNPKSHSDGAYYFHSDHFSKPLRVGPDGFLMTSRVGAAVFCLYDTTYGKPIIPPGQVFQT</sequence>
<comment type="caution">
    <text evidence="1">The sequence shown here is derived from an EMBL/GenBank/DDBJ whole genome shotgun (WGS) entry which is preliminary data.</text>
</comment>
<protein>
    <submittedName>
        <fullName evidence="1">Uncharacterized protein</fullName>
    </submittedName>
</protein>
<accession>A0ABR1M2V1</accession>
<gene>
    <name evidence="1" type="ORF">IWX46DRAFT_176761</name>
</gene>
<dbReference type="Proteomes" id="UP001365128">
    <property type="component" value="Unassembled WGS sequence"/>
</dbReference>
<dbReference type="EMBL" id="JBBPDW010000023">
    <property type="protein sequence ID" value="KAK7541851.1"/>
    <property type="molecule type" value="Genomic_DNA"/>
</dbReference>
<evidence type="ECO:0000313" key="2">
    <source>
        <dbReference type="Proteomes" id="UP001365128"/>
    </source>
</evidence>
<reference evidence="1 2" key="1">
    <citation type="submission" date="2024-04" db="EMBL/GenBank/DDBJ databases">
        <title>Phyllosticta paracitricarpa is synonymous to the EU quarantine fungus P. citricarpa based on phylogenomic analyses.</title>
        <authorList>
            <consortium name="Lawrence Berkeley National Laboratory"/>
            <person name="Van Ingen-Buijs V.A."/>
            <person name="Van Westerhoven A.C."/>
            <person name="Haridas S."/>
            <person name="Skiadas P."/>
            <person name="Martin F."/>
            <person name="Groenewald J.Z."/>
            <person name="Crous P.W."/>
            <person name="Seidl M.F."/>
        </authorList>
    </citation>
    <scope>NUCLEOTIDE SEQUENCE [LARGE SCALE GENOMIC DNA]</scope>
    <source>
        <strain evidence="1 2">CBS 122670</strain>
    </source>
</reference>
<name>A0ABR1M2V1_9PEZI</name>
<proteinExistence type="predicted"/>
<keyword evidence="2" id="KW-1185">Reference proteome</keyword>